<organism evidence="12 13">
    <name type="scientific">Streptococcus koreensis</name>
    <dbReference type="NCBI Taxonomy" id="2382163"/>
    <lineage>
        <taxon>Bacteria</taxon>
        <taxon>Bacillati</taxon>
        <taxon>Bacillota</taxon>
        <taxon>Bacilli</taxon>
        <taxon>Lactobacillales</taxon>
        <taxon>Streptococcaceae</taxon>
        <taxon>Streptococcus</taxon>
    </lineage>
</organism>
<comment type="catalytic activity">
    <reaction evidence="9">
        <text>(sulfur carrier)-H + L-cysteine = (sulfur carrier)-SH + L-alanine</text>
        <dbReference type="Rhea" id="RHEA:43892"/>
        <dbReference type="Rhea" id="RHEA-COMP:14737"/>
        <dbReference type="Rhea" id="RHEA-COMP:14739"/>
        <dbReference type="ChEBI" id="CHEBI:29917"/>
        <dbReference type="ChEBI" id="CHEBI:35235"/>
        <dbReference type="ChEBI" id="CHEBI:57972"/>
        <dbReference type="ChEBI" id="CHEBI:64428"/>
        <dbReference type="EC" id="2.8.1.7"/>
    </reaction>
</comment>
<dbReference type="PIRSF" id="PIRSF005572">
    <property type="entry name" value="NifS"/>
    <property type="match status" value="1"/>
</dbReference>
<dbReference type="PANTHER" id="PTHR11601:SF34">
    <property type="entry name" value="CYSTEINE DESULFURASE"/>
    <property type="match status" value="1"/>
</dbReference>
<dbReference type="PANTHER" id="PTHR11601">
    <property type="entry name" value="CYSTEINE DESULFURYLASE FAMILY MEMBER"/>
    <property type="match status" value="1"/>
</dbReference>
<evidence type="ECO:0000256" key="10">
    <source>
        <dbReference type="RuleBase" id="RU004504"/>
    </source>
</evidence>
<dbReference type="Gene3D" id="3.40.640.10">
    <property type="entry name" value="Type I PLP-dependent aspartate aminotransferase-like (Major domain)"/>
    <property type="match status" value="1"/>
</dbReference>
<proteinExistence type="inferred from homology"/>
<gene>
    <name evidence="12" type="ORF">D7D50_08180</name>
</gene>
<evidence type="ECO:0000256" key="5">
    <source>
        <dbReference type="ARBA" id="ARBA00022723"/>
    </source>
</evidence>
<reference evidence="13" key="1">
    <citation type="submission" date="2018-09" db="EMBL/GenBank/DDBJ databases">
        <title>Complete genome sequence of Streptococcus sp. KCOM 2890 (=JS71).</title>
        <authorList>
            <person name="Kook J.-K."/>
            <person name="Park S.-N."/>
            <person name="Lim Y.K."/>
        </authorList>
    </citation>
    <scope>NUCLEOTIDE SEQUENCE [LARGE SCALE GENOMIC DNA]</scope>
    <source>
        <strain evidence="13">JS71</strain>
    </source>
</reference>
<keyword evidence="6" id="KW-0663">Pyridoxal phosphate</keyword>
<dbReference type="InterPro" id="IPR020578">
    <property type="entry name" value="Aminotrans_V_PyrdxlP_BS"/>
</dbReference>
<evidence type="ECO:0000259" key="11">
    <source>
        <dbReference type="Pfam" id="PF00266"/>
    </source>
</evidence>
<evidence type="ECO:0000256" key="9">
    <source>
        <dbReference type="ARBA" id="ARBA00050776"/>
    </source>
</evidence>
<evidence type="ECO:0000256" key="1">
    <source>
        <dbReference type="ARBA" id="ARBA00001933"/>
    </source>
</evidence>
<dbReference type="Proteomes" id="UP000277293">
    <property type="component" value="Chromosome"/>
</dbReference>
<evidence type="ECO:0000256" key="6">
    <source>
        <dbReference type="ARBA" id="ARBA00022898"/>
    </source>
</evidence>
<dbReference type="InterPro" id="IPR015424">
    <property type="entry name" value="PyrdxlP-dep_Trfase"/>
</dbReference>
<evidence type="ECO:0000313" key="13">
    <source>
        <dbReference type="Proteomes" id="UP000277293"/>
    </source>
</evidence>
<feature type="domain" description="Aminotransferase class V" evidence="11">
    <location>
        <begin position="2"/>
        <end position="361"/>
    </location>
</feature>
<dbReference type="PROSITE" id="PS00595">
    <property type="entry name" value="AA_TRANSFER_CLASS_5"/>
    <property type="match status" value="1"/>
</dbReference>
<evidence type="ECO:0000313" key="12">
    <source>
        <dbReference type="EMBL" id="AYF94566.1"/>
    </source>
</evidence>
<evidence type="ECO:0000256" key="3">
    <source>
        <dbReference type="ARBA" id="ARBA00012239"/>
    </source>
</evidence>
<comment type="cofactor">
    <cofactor evidence="1 10">
        <name>pyridoxal 5'-phosphate</name>
        <dbReference type="ChEBI" id="CHEBI:597326"/>
    </cofactor>
</comment>
<keyword evidence="4" id="KW-0808">Transferase</keyword>
<evidence type="ECO:0000256" key="7">
    <source>
        <dbReference type="ARBA" id="ARBA00023004"/>
    </source>
</evidence>
<comment type="similarity">
    <text evidence="2">Belongs to the class-V pyridoxal-phosphate-dependent aminotransferase family. NifS/IscS subfamily.</text>
</comment>
<dbReference type="Pfam" id="PF00266">
    <property type="entry name" value="Aminotran_5"/>
    <property type="match status" value="1"/>
</dbReference>
<evidence type="ECO:0000256" key="2">
    <source>
        <dbReference type="ARBA" id="ARBA00006490"/>
    </source>
</evidence>
<dbReference type="Gene3D" id="1.10.260.50">
    <property type="match status" value="1"/>
</dbReference>
<keyword evidence="7" id="KW-0408">Iron</keyword>
<accession>A0ABM6ZB36</accession>
<protein>
    <recommendedName>
        <fullName evidence="3">cysteine desulfurase</fullName>
        <ecNumber evidence="3">2.8.1.7</ecNumber>
    </recommendedName>
</protein>
<dbReference type="RefSeq" id="WP_120701961.1">
    <property type="nucleotide sequence ID" value="NZ_CP032620.1"/>
</dbReference>
<dbReference type="SUPFAM" id="SSF53383">
    <property type="entry name" value="PLP-dependent transferases"/>
    <property type="match status" value="1"/>
</dbReference>
<keyword evidence="13" id="KW-1185">Reference proteome</keyword>
<evidence type="ECO:0000256" key="8">
    <source>
        <dbReference type="ARBA" id="ARBA00023014"/>
    </source>
</evidence>
<dbReference type="InterPro" id="IPR016454">
    <property type="entry name" value="Cysteine_dSase"/>
</dbReference>
<keyword evidence="5" id="KW-0479">Metal-binding</keyword>
<dbReference type="Gene3D" id="3.90.1150.10">
    <property type="entry name" value="Aspartate Aminotransferase, domain 1"/>
    <property type="match status" value="1"/>
</dbReference>
<name>A0ABM6ZB36_9STRE</name>
<evidence type="ECO:0000256" key="4">
    <source>
        <dbReference type="ARBA" id="ARBA00022679"/>
    </source>
</evidence>
<dbReference type="InterPro" id="IPR000192">
    <property type="entry name" value="Aminotrans_V_dom"/>
</dbReference>
<sequence>MIYFDNAATTPLSPGVIKVMTETMETSFGNPSSLHSHGRQAKKILRDARECVATCLKTSSQQIIFTSGGTESNNTVIKGYCLKHRQQGKHIITTAIEHHAVLEPIEYLVQEYGFEVTIIQPVDQKIRPEDIRAALRPDTILVSTMYANNETGDLLPIKAISDLLKDHPAAFHVDAVQAVGKLAVAPEELGVDFLTASAHKFHGPKGVGLLYAKKPDFFNLLHGGDQEDKRRASTENLISIAGMAQALKEATDQLDANYQYIQSLSERILTGLEDLDFYLNCTDSKLPHVLNIGFPGISNDILLLRLDMAGISVSTGSACTAGTVQPSHVLAAYYGEDSHRLKESIRISLSEFNTTAEVDTFITTIHKILGELHGI</sequence>
<keyword evidence="8" id="KW-0411">Iron-sulfur</keyword>
<dbReference type="InterPro" id="IPR015421">
    <property type="entry name" value="PyrdxlP-dep_Trfase_major"/>
</dbReference>
<dbReference type="EC" id="2.8.1.7" evidence="3"/>
<dbReference type="EMBL" id="CP032620">
    <property type="protein sequence ID" value="AYF94566.1"/>
    <property type="molecule type" value="Genomic_DNA"/>
</dbReference>
<dbReference type="InterPro" id="IPR015422">
    <property type="entry name" value="PyrdxlP-dep_Trfase_small"/>
</dbReference>